<dbReference type="GO" id="GO:0005634">
    <property type="term" value="C:nucleus"/>
    <property type="evidence" value="ECO:0007669"/>
    <property type="project" value="UniProtKB-SubCell"/>
</dbReference>
<dbReference type="InterPro" id="IPR027496">
    <property type="entry name" value="ARD_euk"/>
</dbReference>
<comment type="cofactor">
    <cofactor evidence="11">
        <name>Fe(2+)</name>
        <dbReference type="ChEBI" id="CHEBI:29033"/>
    </cofactor>
    <cofactor evidence="11">
        <name>Ni(2+)</name>
        <dbReference type="ChEBI" id="CHEBI:49786"/>
    </cofactor>
    <text evidence="11">Binds either 1 Fe or Ni cation per monomer. Iron-binding promotes an acireductone dioxygenase reaction producing 2-keto-4-methylthiobutyrate, while nickel-binding promotes an acireductone dioxygenase reaction producing 3-(methylsulfanyl)propanoate.</text>
</comment>
<reference evidence="13" key="2">
    <citation type="submission" date="2014-01" db="EMBL/GenBank/DDBJ databases">
        <title>Evolution of pathogenesis and genome organization in the Tremellales.</title>
        <authorList>
            <person name="Cuomo C."/>
            <person name="Litvintseva A."/>
            <person name="Heitman J."/>
            <person name="Chen Y."/>
            <person name="Sun S."/>
            <person name="Springer D."/>
            <person name="Dromer F."/>
            <person name="Young S."/>
            <person name="Zeng Q."/>
            <person name="Chapman S."/>
            <person name="Gujja S."/>
            <person name="Saif S."/>
            <person name="Birren B."/>
        </authorList>
    </citation>
    <scope>NUCLEOTIDE SEQUENCE</scope>
    <source>
        <strain evidence="13">CBS 10118</strain>
    </source>
</reference>
<dbReference type="GO" id="GO:0010308">
    <property type="term" value="F:acireductone dioxygenase (Ni2+-requiring) activity"/>
    <property type="evidence" value="ECO:0007669"/>
    <property type="project" value="UniProtKB-UniRule"/>
</dbReference>
<evidence type="ECO:0000313" key="13">
    <source>
        <dbReference type="EMBL" id="OCF27302.1"/>
    </source>
</evidence>
<keyword evidence="4 11" id="KW-0028">Amino-acid biosynthesis</keyword>
<gene>
    <name evidence="11" type="primary">ADI1</name>
    <name evidence="13" type="ORF">I302_02143</name>
</gene>
<keyword evidence="3 11" id="KW-0533">Nickel</keyword>
<proteinExistence type="inferred from homology"/>
<dbReference type="InterPro" id="IPR014710">
    <property type="entry name" value="RmlC-like_jellyroll"/>
</dbReference>
<dbReference type="GO" id="GO:0019509">
    <property type="term" value="P:L-methionine salvage from methylthioadenosine"/>
    <property type="evidence" value="ECO:0007669"/>
    <property type="project" value="UniProtKB-UniRule"/>
</dbReference>
<feature type="region of interest" description="Disordered" evidence="12">
    <location>
        <begin position="1"/>
        <end position="20"/>
    </location>
</feature>
<keyword evidence="10 11" id="KW-0539">Nucleus</keyword>
<feature type="binding site" evidence="11">
    <location>
        <position position="110"/>
    </location>
    <ligand>
        <name>Ni(2+)</name>
        <dbReference type="ChEBI" id="CHEBI:49786"/>
        <note>for nickel-dependent acireductone dioxygenase activity</note>
    </ligand>
</feature>
<evidence type="ECO:0000256" key="8">
    <source>
        <dbReference type="ARBA" id="ARBA00023004"/>
    </source>
</evidence>
<organism evidence="13">
    <name type="scientific">Kwoniella bestiolae CBS 10118</name>
    <dbReference type="NCBI Taxonomy" id="1296100"/>
    <lineage>
        <taxon>Eukaryota</taxon>
        <taxon>Fungi</taxon>
        <taxon>Dikarya</taxon>
        <taxon>Basidiomycota</taxon>
        <taxon>Agaricomycotina</taxon>
        <taxon>Tremellomycetes</taxon>
        <taxon>Tremellales</taxon>
        <taxon>Cryptococcaceae</taxon>
        <taxon>Kwoniella</taxon>
    </lineage>
</organism>
<dbReference type="OrthoDB" id="1867259at2759"/>
<keyword evidence="7 11" id="KW-0560">Oxidoreductase</keyword>
<comment type="catalytic activity">
    <reaction evidence="1 11">
        <text>1,2-dihydroxy-5-(methylsulfanyl)pent-1-en-3-one + O2 = 4-methylsulfanyl-2-oxobutanoate + formate + 2 H(+)</text>
        <dbReference type="Rhea" id="RHEA:24504"/>
        <dbReference type="ChEBI" id="CHEBI:15378"/>
        <dbReference type="ChEBI" id="CHEBI:15379"/>
        <dbReference type="ChEBI" id="CHEBI:15740"/>
        <dbReference type="ChEBI" id="CHEBI:16723"/>
        <dbReference type="ChEBI" id="CHEBI:49252"/>
        <dbReference type="EC" id="1.13.11.54"/>
    </reaction>
</comment>
<name>A0A1B9G8F6_9TREE</name>
<comment type="function">
    <text evidence="11">Catalyzes 2 different reactions between oxygen and the acireductone 1,2-dihydroxy-3-keto-5-methylthiopentene (DHK-MTPene) depending upon the metal bound in the active site. Fe-containing acireductone dioxygenase (Fe-ARD) produces formate and 2-keto-4-methylthiobutyrate (KMTB), the alpha-ketoacid precursor of methionine in the methionine recycle pathway. Ni-containing acireductone dioxygenase (Ni-ARD) produces methylthiopropionate, carbon monoxide and formate, and does not lie on the methionine recycle pathway.</text>
</comment>
<feature type="binding site" evidence="11">
    <location>
        <position position="157"/>
    </location>
    <ligand>
        <name>Fe(2+)</name>
        <dbReference type="ChEBI" id="CHEBI:29033"/>
        <note>for iron-dependent acireductone dioxygenase activity</note>
    </ligand>
</feature>
<keyword evidence="6 11" id="KW-0223">Dioxygenase</keyword>
<dbReference type="GO" id="GO:0005737">
    <property type="term" value="C:cytoplasm"/>
    <property type="evidence" value="ECO:0007669"/>
    <property type="project" value="UniProtKB-SubCell"/>
</dbReference>
<dbReference type="CDD" id="cd02232">
    <property type="entry name" value="cupin_ARD"/>
    <property type="match status" value="1"/>
</dbReference>
<evidence type="ECO:0000256" key="5">
    <source>
        <dbReference type="ARBA" id="ARBA00022723"/>
    </source>
</evidence>
<sequence length="207" mass="23627">MMSRQSSPGSLYPFHPSQTQPELTSSAVLYRGDQRLPHDSGNPISLDTLSQLGVIYREIPIDENKRWEGKIDEFAKERGYKNRDQITVTREGLGAAYEDKIKSFFDEHLHEDEEIRYILAGSGYFDVRGINPPFADRWIRISLTSGDLIVLPAGIYHRFTVDSNNTITAMRLFQDEPKWTPYSRSLPDTDERAARGEYLEQVKAVGA</sequence>
<keyword evidence="2 11" id="KW-0963">Cytoplasm</keyword>
<feature type="binding site" evidence="11">
    <location>
        <position position="114"/>
    </location>
    <ligand>
        <name>Ni(2+)</name>
        <dbReference type="ChEBI" id="CHEBI:49786"/>
        <note>for nickel-dependent acireductone dioxygenase activity</note>
    </ligand>
</feature>
<evidence type="ECO:0000256" key="11">
    <source>
        <dbReference type="HAMAP-Rule" id="MF_03154"/>
    </source>
</evidence>
<evidence type="ECO:0000256" key="1">
    <source>
        <dbReference type="ARBA" id="ARBA00000428"/>
    </source>
</evidence>
<dbReference type="EC" id="1.13.11.54" evidence="11"/>
<comment type="similarity">
    <text evidence="11">Belongs to the acireductone dioxygenase (ARD) family.</text>
</comment>
<dbReference type="InterPro" id="IPR011051">
    <property type="entry name" value="RmlC_Cupin_sf"/>
</dbReference>
<dbReference type="VEuPathDB" id="FungiDB:I302_02143"/>
<dbReference type="STRING" id="1296100.A0A1B9G8F6"/>
<dbReference type="PANTHER" id="PTHR23418">
    <property type="entry name" value="ACIREDUCTONE DIOXYGENASE"/>
    <property type="match status" value="1"/>
</dbReference>
<dbReference type="AlphaFoldDB" id="A0A1B9G8F6"/>
<dbReference type="SUPFAM" id="SSF51182">
    <property type="entry name" value="RmlC-like cupins"/>
    <property type="match status" value="1"/>
</dbReference>
<keyword evidence="9 11" id="KW-0486">Methionine biosynthesis</keyword>
<evidence type="ECO:0000256" key="2">
    <source>
        <dbReference type="ARBA" id="ARBA00022490"/>
    </source>
</evidence>
<dbReference type="FunFam" id="2.60.120.10:FF:000099">
    <property type="entry name" value="1,2-dihydroxy-3-keto-5-methylthiopentene dioxygenase"/>
    <property type="match status" value="1"/>
</dbReference>
<evidence type="ECO:0000256" key="4">
    <source>
        <dbReference type="ARBA" id="ARBA00022605"/>
    </source>
</evidence>
<dbReference type="Pfam" id="PF03079">
    <property type="entry name" value="ARD"/>
    <property type="match status" value="1"/>
</dbReference>
<feature type="binding site" evidence="11">
    <location>
        <position position="108"/>
    </location>
    <ligand>
        <name>Fe(2+)</name>
        <dbReference type="ChEBI" id="CHEBI:29033"/>
        <note>for iron-dependent acireductone dioxygenase activity</note>
    </ligand>
</feature>
<keyword evidence="5 11" id="KW-0479">Metal-binding</keyword>
<evidence type="ECO:0000256" key="3">
    <source>
        <dbReference type="ARBA" id="ARBA00022596"/>
    </source>
</evidence>
<dbReference type="EMBL" id="KI894019">
    <property type="protein sequence ID" value="OCF27302.1"/>
    <property type="molecule type" value="Genomic_DNA"/>
</dbReference>
<dbReference type="EC" id="1.13.11.53" evidence="11"/>
<evidence type="ECO:0000256" key="10">
    <source>
        <dbReference type="ARBA" id="ARBA00023242"/>
    </source>
</evidence>
<dbReference type="GO" id="GO:0005506">
    <property type="term" value="F:iron ion binding"/>
    <property type="evidence" value="ECO:0007669"/>
    <property type="project" value="UniProtKB-UniRule"/>
</dbReference>
<feature type="binding site" evidence="11">
    <location>
        <position position="108"/>
    </location>
    <ligand>
        <name>Ni(2+)</name>
        <dbReference type="ChEBI" id="CHEBI:49786"/>
        <note>for nickel-dependent acireductone dioxygenase activity</note>
    </ligand>
</feature>
<feature type="binding site" evidence="11">
    <location>
        <position position="114"/>
    </location>
    <ligand>
        <name>Fe(2+)</name>
        <dbReference type="ChEBI" id="CHEBI:29033"/>
        <note>for iron-dependent acireductone dioxygenase activity</note>
    </ligand>
</feature>
<accession>A0A1B9G8F6</accession>
<evidence type="ECO:0000256" key="7">
    <source>
        <dbReference type="ARBA" id="ARBA00023002"/>
    </source>
</evidence>
<feature type="binding site" evidence="11">
    <location>
        <position position="110"/>
    </location>
    <ligand>
        <name>Fe(2+)</name>
        <dbReference type="ChEBI" id="CHEBI:29033"/>
        <note>for iron-dependent acireductone dioxygenase activity</note>
    </ligand>
</feature>
<evidence type="ECO:0000256" key="9">
    <source>
        <dbReference type="ARBA" id="ARBA00023167"/>
    </source>
</evidence>
<dbReference type="GO" id="GO:0010309">
    <property type="term" value="F:acireductone dioxygenase [iron(II)-requiring] activity"/>
    <property type="evidence" value="ECO:0007669"/>
    <property type="project" value="UniProtKB-UniRule"/>
</dbReference>
<comment type="catalytic activity">
    <reaction evidence="11">
        <text>1,2-dihydroxy-5-(methylsulfanyl)pent-1-en-3-one + O2 = 3-(methylsulfanyl)propanoate + CO + formate + 2 H(+)</text>
        <dbReference type="Rhea" id="RHEA:14161"/>
        <dbReference type="ChEBI" id="CHEBI:15378"/>
        <dbReference type="ChEBI" id="CHEBI:15379"/>
        <dbReference type="ChEBI" id="CHEBI:15740"/>
        <dbReference type="ChEBI" id="CHEBI:17245"/>
        <dbReference type="ChEBI" id="CHEBI:49016"/>
        <dbReference type="ChEBI" id="CHEBI:49252"/>
        <dbReference type="EC" id="1.13.11.53"/>
    </reaction>
</comment>
<evidence type="ECO:0000256" key="12">
    <source>
        <dbReference type="SAM" id="MobiDB-lite"/>
    </source>
</evidence>
<evidence type="ECO:0000256" key="6">
    <source>
        <dbReference type="ARBA" id="ARBA00022964"/>
    </source>
</evidence>
<dbReference type="Gene3D" id="2.60.120.10">
    <property type="entry name" value="Jelly Rolls"/>
    <property type="match status" value="1"/>
</dbReference>
<dbReference type="UniPathway" id="UPA00904">
    <property type="reaction ID" value="UER00878"/>
</dbReference>
<comment type="pathway">
    <text evidence="11">Amino-acid biosynthesis; L-methionine biosynthesis via salvage pathway; L-methionine from S-methyl-5-thio-alpha-D-ribose 1-phosphate: step 5/6.</text>
</comment>
<comment type="subcellular location">
    <subcellularLocation>
        <location evidence="11">Cytoplasm</location>
    </subcellularLocation>
    <subcellularLocation>
        <location evidence="11">Nucleus</location>
    </subcellularLocation>
</comment>
<feature type="binding site" evidence="11">
    <location>
        <position position="157"/>
    </location>
    <ligand>
        <name>Ni(2+)</name>
        <dbReference type="ChEBI" id="CHEBI:49786"/>
        <note>for nickel-dependent acireductone dioxygenase activity</note>
    </ligand>
</feature>
<reference evidence="13" key="1">
    <citation type="submission" date="2013-07" db="EMBL/GenBank/DDBJ databases">
        <title>The Genome Sequence of Cryptococcus bestiolae CBS10118.</title>
        <authorList>
            <consortium name="The Broad Institute Genome Sequencing Platform"/>
            <person name="Cuomo C."/>
            <person name="Litvintseva A."/>
            <person name="Chen Y."/>
            <person name="Heitman J."/>
            <person name="Sun S."/>
            <person name="Springer D."/>
            <person name="Dromer F."/>
            <person name="Young S.K."/>
            <person name="Zeng Q."/>
            <person name="Gargeya S."/>
            <person name="Fitzgerald M."/>
            <person name="Abouelleil A."/>
            <person name="Alvarado L."/>
            <person name="Berlin A.M."/>
            <person name="Chapman S.B."/>
            <person name="Dewar J."/>
            <person name="Goldberg J."/>
            <person name="Griggs A."/>
            <person name="Gujja S."/>
            <person name="Hansen M."/>
            <person name="Howarth C."/>
            <person name="Imamovic A."/>
            <person name="Larimer J."/>
            <person name="McCowan C."/>
            <person name="Murphy C."/>
            <person name="Pearson M."/>
            <person name="Priest M."/>
            <person name="Roberts A."/>
            <person name="Saif S."/>
            <person name="Shea T."/>
            <person name="Sykes S."/>
            <person name="Wortman J."/>
            <person name="Nusbaum C."/>
            <person name="Birren B."/>
        </authorList>
    </citation>
    <scope>NUCLEOTIDE SEQUENCE [LARGE SCALE GENOMIC DNA]</scope>
    <source>
        <strain evidence="13">CBS 10118</strain>
    </source>
</reference>
<dbReference type="InterPro" id="IPR004313">
    <property type="entry name" value="ARD"/>
</dbReference>
<keyword evidence="8 11" id="KW-0408">Iron</keyword>
<protein>
    <recommendedName>
        <fullName evidence="11">Acireductone dioxygenase</fullName>
    </recommendedName>
    <alternativeName>
        <fullName evidence="11">Acireductone dioxygenase (Fe(2+)-requiring)</fullName>
        <shortName evidence="11">ARD'</shortName>
        <shortName evidence="11">Fe-ARD</shortName>
        <ecNumber evidence="11">1.13.11.54</ecNumber>
    </alternativeName>
    <alternativeName>
        <fullName evidence="11">Acireductone dioxygenase (Ni(2+)-requiring)</fullName>
        <shortName evidence="11">ARD</shortName>
        <shortName evidence="11">Ni-ARD</shortName>
        <ecNumber evidence="11">1.13.11.53</ecNumber>
    </alternativeName>
</protein>
<dbReference type="HAMAP" id="MF_03154">
    <property type="entry name" value="Salvage_MtnD_euk"/>
    <property type="match status" value="1"/>
</dbReference>
<dbReference type="GO" id="GO:0016151">
    <property type="term" value="F:nickel cation binding"/>
    <property type="evidence" value="ECO:0007669"/>
    <property type="project" value="UniProtKB-UniRule"/>
</dbReference>
<dbReference type="PANTHER" id="PTHR23418:SF0">
    <property type="entry name" value="ACIREDUCTONE DIOXYGENASE"/>
    <property type="match status" value="1"/>
</dbReference>